<organism evidence="1 2">
    <name type="scientific">Schizophyllum amplum</name>
    <dbReference type="NCBI Taxonomy" id="97359"/>
    <lineage>
        <taxon>Eukaryota</taxon>
        <taxon>Fungi</taxon>
        <taxon>Dikarya</taxon>
        <taxon>Basidiomycota</taxon>
        <taxon>Agaricomycotina</taxon>
        <taxon>Agaricomycetes</taxon>
        <taxon>Agaricomycetidae</taxon>
        <taxon>Agaricales</taxon>
        <taxon>Schizophyllaceae</taxon>
        <taxon>Schizophyllum</taxon>
    </lineage>
</organism>
<dbReference type="OrthoDB" id="2662268at2759"/>
<name>A0A550D0H8_9AGAR</name>
<sequence>MSFNYEAYNNSQGLHSATGRVGGAYGSSLQDALAAGRPKSSLPTHYRAVPHPMPVLGDVTNRGAAKLHQPVTFDFTTGMRGVPLQDLLSRSQHGVGQILKGAGDAALACTGLKSIALLVTWPGYEHFNFAAPIDIVLPTGHITRGQLGHAVAKCMAAFMEKVGPNGKDQAWKFGNRIRYQDMVLLSIWNIRQDTWQVEIALVM</sequence>
<dbReference type="Proteomes" id="UP000320762">
    <property type="component" value="Unassembled WGS sequence"/>
</dbReference>
<keyword evidence="2" id="KW-1185">Reference proteome</keyword>
<reference evidence="1 2" key="1">
    <citation type="journal article" date="2019" name="New Phytol.">
        <title>Comparative genomics reveals unique wood-decay strategies and fruiting body development in the Schizophyllaceae.</title>
        <authorList>
            <person name="Almasi E."/>
            <person name="Sahu N."/>
            <person name="Krizsan K."/>
            <person name="Balint B."/>
            <person name="Kovacs G.M."/>
            <person name="Kiss B."/>
            <person name="Cseklye J."/>
            <person name="Drula E."/>
            <person name="Henrissat B."/>
            <person name="Nagy I."/>
            <person name="Chovatia M."/>
            <person name="Adam C."/>
            <person name="LaButti K."/>
            <person name="Lipzen A."/>
            <person name="Riley R."/>
            <person name="Grigoriev I.V."/>
            <person name="Nagy L.G."/>
        </authorList>
    </citation>
    <scope>NUCLEOTIDE SEQUENCE [LARGE SCALE GENOMIC DNA]</scope>
    <source>
        <strain evidence="1 2">NL-1724</strain>
    </source>
</reference>
<comment type="caution">
    <text evidence="1">The sequence shown here is derived from an EMBL/GenBank/DDBJ whole genome shotgun (WGS) entry which is preliminary data.</text>
</comment>
<proteinExistence type="predicted"/>
<accession>A0A550D0H8</accession>
<evidence type="ECO:0000313" key="1">
    <source>
        <dbReference type="EMBL" id="TRM70536.1"/>
    </source>
</evidence>
<dbReference type="STRING" id="97359.A0A550D0H8"/>
<gene>
    <name evidence="1" type="ORF">BD626DRAFT_564156</name>
</gene>
<protein>
    <submittedName>
        <fullName evidence="1">Uncharacterized protein</fullName>
    </submittedName>
</protein>
<dbReference type="EMBL" id="VDMD01000001">
    <property type="protein sequence ID" value="TRM70536.1"/>
    <property type="molecule type" value="Genomic_DNA"/>
</dbReference>
<evidence type="ECO:0000313" key="2">
    <source>
        <dbReference type="Proteomes" id="UP000320762"/>
    </source>
</evidence>
<dbReference type="AlphaFoldDB" id="A0A550D0H8"/>